<comment type="function">
    <text evidence="10">Low-affinity potassium transport system. Interacts with Trk system potassium uptake protein TrkA.</text>
</comment>
<feature type="transmembrane region" description="Helical" evidence="12">
    <location>
        <begin position="239"/>
        <end position="257"/>
    </location>
</feature>
<name>A0A368EJV2_9PROT</name>
<keyword evidence="8 10" id="KW-0406">Ion transport</keyword>
<dbReference type="InterPro" id="IPR004772">
    <property type="entry name" value="TrkH"/>
</dbReference>
<keyword evidence="3 10" id="KW-1003">Cell membrane</keyword>
<dbReference type="PIRSF" id="PIRSF006247">
    <property type="entry name" value="TrkH"/>
    <property type="match status" value="1"/>
</dbReference>
<feature type="transmembrane region" description="Helical" evidence="12">
    <location>
        <begin position="37"/>
        <end position="58"/>
    </location>
</feature>
<gene>
    <name evidence="13" type="ORF">DBW64_02725</name>
</gene>
<dbReference type="GO" id="GO:0015379">
    <property type="term" value="F:potassium:chloride symporter activity"/>
    <property type="evidence" value="ECO:0007669"/>
    <property type="project" value="InterPro"/>
</dbReference>
<feature type="binding site" evidence="11">
    <location>
        <position position="315"/>
    </location>
    <ligand>
        <name>K(+)</name>
        <dbReference type="ChEBI" id="CHEBI:29103"/>
    </ligand>
</feature>
<feature type="transmembrane region" description="Helical" evidence="12">
    <location>
        <begin position="7"/>
        <end position="31"/>
    </location>
</feature>
<evidence type="ECO:0000256" key="5">
    <source>
        <dbReference type="ARBA" id="ARBA00022692"/>
    </source>
</evidence>
<feature type="transmembrane region" description="Helical" evidence="12">
    <location>
        <begin position="269"/>
        <end position="288"/>
    </location>
</feature>
<dbReference type="GO" id="GO:0005886">
    <property type="term" value="C:plasma membrane"/>
    <property type="evidence" value="ECO:0007669"/>
    <property type="project" value="UniProtKB-SubCell"/>
</dbReference>
<feature type="transmembrane region" description="Helical" evidence="12">
    <location>
        <begin position="325"/>
        <end position="353"/>
    </location>
</feature>
<feature type="transmembrane region" description="Helical" evidence="12">
    <location>
        <begin position="452"/>
        <end position="475"/>
    </location>
</feature>
<dbReference type="EMBL" id="QOQK01000008">
    <property type="protein sequence ID" value="RCL84771.1"/>
    <property type="molecule type" value="Genomic_DNA"/>
</dbReference>
<feature type="binding site" evidence="11">
    <location>
        <position position="432"/>
    </location>
    <ligand>
        <name>K(+)</name>
        <dbReference type="ChEBI" id="CHEBI:29103"/>
    </ligand>
</feature>
<dbReference type="PANTHER" id="PTHR32024">
    <property type="entry name" value="TRK SYSTEM POTASSIUM UPTAKE PROTEIN TRKG-RELATED"/>
    <property type="match status" value="1"/>
</dbReference>
<proteinExistence type="inferred from homology"/>
<dbReference type="PANTHER" id="PTHR32024:SF3">
    <property type="entry name" value="TRK SYSTEM POTASSIUM UPTAKE PROTEIN"/>
    <property type="match status" value="1"/>
</dbReference>
<feature type="binding site" evidence="11">
    <location>
        <position position="431"/>
    </location>
    <ligand>
        <name>K(+)</name>
        <dbReference type="ChEBI" id="CHEBI:29103"/>
    </ligand>
</feature>
<comment type="similarity">
    <text evidence="10">Belongs to the TrkH potassium transport family.</text>
</comment>
<evidence type="ECO:0000256" key="2">
    <source>
        <dbReference type="ARBA" id="ARBA00022448"/>
    </source>
</evidence>
<evidence type="ECO:0000256" key="11">
    <source>
        <dbReference type="PIRSR" id="PIRSR006247-1"/>
    </source>
</evidence>
<keyword evidence="11" id="KW-0479">Metal-binding</keyword>
<feature type="binding site" evidence="11">
    <location>
        <position position="111"/>
    </location>
    <ligand>
        <name>K(+)</name>
        <dbReference type="ChEBI" id="CHEBI:29103"/>
    </ligand>
</feature>
<keyword evidence="9 10" id="KW-0472">Membrane</keyword>
<evidence type="ECO:0000256" key="12">
    <source>
        <dbReference type="SAM" id="Phobius"/>
    </source>
</evidence>
<dbReference type="GO" id="GO:0046872">
    <property type="term" value="F:metal ion binding"/>
    <property type="evidence" value="ECO:0007669"/>
    <property type="project" value="UniProtKB-KW"/>
</dbReference>
<evidence type="ECO:0000256" key="1">
    <source>
        <dbReference type="ARBA" id="ARBA00004651"/>
    </source>
</evidence>
<feature type="binding site" evidence="11">
    <location>
        <position position="219"/>
    </location>
    <ligand>
        <name>K(+)</name>
        <dbReference type="ChEBI" id="CHEBI:29103"/>
    </ligand>
</feature>
<keyword evidence="4 10" id="KW-0633">Potassium transport</keyword>
<keyword evidence="7 12" id="KW-1133">Transmembrane helix</keyword>
<sequence>MNEFRTVLFIIGLMLGSLAVGMLVPAVTGIFQTSPDWQSFIVSACITGFFAVALILTSRGELRPLTVKQAFVLTGFSWLALTAFAALPLNFSLIGLTYTDSFFEAMSGLTTTGATIITGLDTTPPEILLWRAMLQWFGGIGIIVMAISVLPMLNVGGMQLFRLESSDNSEKILPRATEVAGSIAKIYLLISFLCAFAYLIAGMNLFDAITHAMTTISTGGFSTSDNSLGHFNSLGIESVAVFFMIISSLPFVVYLQAIQGNREPLLTDAQIRGFLSLLVTIITTLWLYRMITQDVSASTALREVIFNTTSLLTGTGYASSDYGQWGNFAICLLFIVLFIGGCAGSTSCGLKVFRVQVVLKSLRRQVQELAYPNGVFVMKYNGNALPDTVTASVLTFAFTYFTLFGLIALLLGILGLDALTALSAAAAGIANVGPGMGEVIGPQGNYAELPVAAKWVLCLAMLLGRLELFSVLVMLTPRFWRN</sequence>
<feature type="transmembrane region" description="Helical" evidence="12">
    <location>
        <begin position="388"/>
        <end position="414"/>
    </location>
</feature>
<feature type="transmembrane region" description="Helical" evidence="12">
    <location>
        <begin position="186"/>
        <end position="206"/>
    </location>
</feature>
<comment type="subcellular location">
    <subcellularLocation>
        <location evidence="10">Cell inner membrane</location>
        <topology evidence="10">Multi-pass membrane protein</topology>
    </subcellularLocation>
    <subcellularLocation>
        <location evidence="1">Cell membrane</location>
        <topology evidence="1">Multi-pass membrane protein</topology>
    </subcellularLocation>
</comment>
<feature type="transmembrane region" description="Helical" evidence="12">
    <location>
        <begin position="132"/>
        <end position="153"/>
    </location>
</feature>
<evidence type="ECO:0000256" key="10">
    <source>
        <dbReference type="PIRNR" id="PIRNR006247"/>
    </source>
</evidence>
<evidence type="ECO:0000313" key="13">
    <source>
        <dbReference type="EMBL" id="RCL84771.1"/>
    </source>
</evidence>
<keyword evidence="10" id="KW-0997">Cell inner membrane</keyword>
<evidence type="ECO:0000313" key="14">
    <source>
        <dbReference type="Proteomes" id="UP000252289"/>
    </source>
</evidence>
<protein>
    <recommendedName>
        <fullName evidence="10">Trk system potassium uptake protein</fullName>
    </recommendedName>
</protein>
<reference evidence="13 14" key="1">
    <citation type="journal article" date="2018" name="Microbiome">
        <title>Fine metagenomic profile of the Mediterranean stratified and mixed water columns revealed by assembly and recruitment.</title>
        <authorList>
            <person name="Haro-Moreno J.M."/>
            <person name="Lopez-Perez M."/>
            <person name="De La Torre J.R."/>
            <person name="Picazo A."/>
            <person name="Camacho A."/>
            <person name="Rodriguez-Valera F."/>
        </authorList>
    </citation>
    <scope>NUCLEOTIDE SEQUENCE [LARGE SCALE GENOMIC DNA]</scope>
    <source>
        <strain evidence="13">MED-G50</strain>
    </source>
</reference>
<evidence type="ECO:0000256" key="4">
    <source>
        <dbReference type="ARBA" id="ARBA00022538"/>
    </source>
</evidence>
<keyword evidence="5 12" id="KW-0812">Transmembrane</keyword>
<dbReference type="Proteomes" id="UP000252289">
    <property type="component" value="Unassembled WGS sequence"/>
</dbReference>
<keyword evidence="6 10" id="KW-0630">Potassium</keyword>
<dbReference type="Pfam" id="PF02386">
    <property type="entry name" value="TrkH"/>
    <property type="match status" value="1"/>
</dbReference>
<organism evidence="13 14">
    <name type="scientific">PS1 clade bacterium</name>
    <dbReference type="NCBI Taxonomy" id="2175152"/>
    <lineage>
        <taxon>Bacteria</taxon>
        <taxon>Pseudomonadati</taxon>
        <taxon>Pseudomonadota</taxon>
        <taxon>Alphaproteobacteria</taxon>
        <taxon>PS1 clade</taxon>
    </lineage>
</organism>
<evidence type="ECO:0000256" key="7">
    <source>
        <dbReference type="ARBA" id="ARBA00022989"/>
    </source>
</evidence>
<dbReference type="AlphaFoldDB" id="A0A368EJV2"/>
<dbReference type="InterPro" id="IPR003445">
    <property type="entry name" value="Cat_transpt"/>
</dbReference>
<evidence type="ECO:0000256" key="3">
    <source>
        <dbReference type="ARBA" id="ARBA00022475"/>
    </source>
</evidence>
<keyword evidence="2 10" id="KW-0813">Transport</keyword>
<evidence type="ECO:0000256" key="9">
    <source>
        <dbReference type="ARBA" id="ARBA00023136"/>
    </source>
</evidence>
<feature type="transmembrane region" description="Helical" evidence="12">
    <location>
        <begin position="70"/>
        <end position="89"/>
    </location>
</feature>
<evidence type="ECO:0000256" key="8">
    <source>
        <dbReference type="ARBA" id="ARBA00023065"/>
    </source>
</evidence>
<evidence type="ECO:0000256" key="6">
    <source>
        <dbReference type="ARBA" id="ARBA00022958"/>
    </source>
</evidence>
<comment type="caution">
    <text evidence="13">The sequence shown here is derived from an EMBL/GenBank/DDBJ whole genome shotgun (WGS) entry which is preliminary data.</text>
</comment>
<accession>A0A368EJV2</accession>
<feature type="binding site" evidence="11">
    <location>
        <position position="112"/>
    </location>
    <ligand>
        <name>K(+)</name>
        <dbReference type="ChEBI" id="CHEBI:29103"/>
    </ligand>
</feature>